<dbReference type="PANTHER" id="PTHR38459:SF5">
    <property type="entry name" value="CELL WALL TEICHOIC ACID GLYCOSYLATION PROTEIN GTCA"/>
    <property type="match status" value="1"/>
</dbReference>
<evidence type="ECO:0000256" key="1">
    <source>
        <dbReference type="ARBA" id="ARBA00004141"/>
    </source>
</evidence>
<comment type="similarity">
    <text evidence="2">Belongs to the GtrA family.</text>
</comment>
<feature type="domain" description="GtrA/DPMS transmembrane" evidence="7">
    <location>
        <begin position="19"/>
        <end position="136"/>
    </location>
</feature>
<organism evidence="8 9">
    <name type="scientific">Candidatus Onthenecus intestinigallinarum</name>
    <dbReference type="NCBI Taxonomy" id="2840875"/>
    <lineage>
        <taxon>Bacteria</taxon>
        <taxon>Bacillati</taxon>
        <taxon>Bacillota</taxon>
        <taxon>Clostridia</taxon>
        <taxon>Eubacteriales</taxon>
        <taxon>Candidatus Onthenecus</taxon>
    </lineage>
</organism>
<keyword evidence="5 6" id="KW-0472">Membrane</keyword>
<evidence type="ECO:0000256" key="3">
    <source>
        <dbReference type="ARBA" id="ARBA00022692"/>
    </source>
</evidence>
<sequence length="142" mass="16240">MQTIRKYVDKVRKDPELLRYIVIGVCTTAVNYVVYLLARAVDLHYMAATVLASVVAILFAYVANKLYVFRSHTDSLKAFAVEFFNFVLMRVISLGANAVLMKWLVDGVHIDDRLAQILVQFIVVALNYVFSKLYIFKPQKKS</sequence>
<evidence type="ECO:0000313" key="9">
    <source>
        <dbReference type="Proteomes" id="UP000886887"/>
    </source>
</evidence>
<dbReference type="Proteomes" id="UP000886887">
    <property type="component" value="Unassembled WGS sequence"/>
</dbReference>
<reference evidence="8" key="2">
    <citation type="journal article" date="2021" name="PeerJ">
        <title>Extensive microbial diversity within the chicken gut microbiome revealed by metagenomics and culture.</title>
        <authorList>
            <person name="Gilroy R."/>
            <person name="Ravi A."/>
            <person name="Getino M."/>
            <person name="Pursley I."/>
            <person name="Horton D.L."/>
            <person name="Alikhan N.F."/>
            <person name="Baker D."/>
            <person name="Gharbi K."/>
            <person name="Hall N."/>
            <person name="Watson M."/>
            <person name="Adriaenssens E.M."/>
            <person name="Foster-Nyarko E."/>
            <person name="Jarju S."/>
            <person name="Secka A."/>
            <person name="Antonio M."/>
            <person name="Oren A."/>
            <person name="Chaudhuri R.R."/>
            <person name="La Ragione R."/>
            <person name="Hildebrand F."/>
            <person name="Pallen M.J."/>
        </authorList>
    </citation>
    <scope>NUCLEOTIDE SEQUENCE</scope>
    <source>
        <strain evidence="8">ChiSxjej2B14-6234</strain>
    </source>
</reference>
<evidence type="ECO:0000256" key="5">
    <source>
        <dbReference type="ARBA" id="ARBA00023136"/>
    </source>
</evidence>
<dbReference type="AlphaFoldDB" id="A0A9D0ZBU7"/>
<dbReference type="GO" id="GO:0000271">
    <property type="term" value="P:polysaccharide biosynthetic process"/>
    <property type="evidence" value="ECO:0007669"/>
    <property type="project" value="InterPro"/>
</dbReference>
<dbReference type="Pfam" id="PF04138">
    <property type="entry name" value="GtrA_DPMS_TM"/>
    <property type="match status" value="1"/>
</dbReference>
<feature type="transmembrane region" description="Helical" evidence="6">
    <location>
        <begin position="20"/>
        <end position="38"/>
    </location>
</feature>
<protein>
    <submittedName>
        <fullName evidence="8">GtrA family protein</fullName>
    </submittedName>
</protein>
<name>A0A9D0ZBU7_9FIRM</name>
<gene>
    <name evidence="8" type="ORF">IAB73_10065</name>
</gene>
<keyword evidence="4 6" id="KW-1133">Transmembrane helix</keyword>
<keyword evidence="3 6" id="KW-0812">Transmembrane</keyword>
<evidence type="ECO:0000256" key="6">
    <source>
        <dbReference type="SAM" id="Phobius"/>
    </source>
</evidence>
<proteinExistence type="inferred from homology"/>
<evidence type="ECO:0000256" key="2">
    <source>
        <dbReference type="ARBA" id="ARBA00009399"/>
    </source>
</evidence>
<feature type="transmembrane region" description="Helical" evidence="6">
    <location>
        <begin position="117"/>
        <end position="136"/>
    </location>
</feature>
<reference evidence="8" key="1">
    <citation type="submission" date="2020-10" db="EMBL/GenBank/DDBJ databases">
        <authorList>
            <person name="Gilroy R."/>
        </authorList>
    </citation>
    <scope>NUCLEOTIDE SEQUENCE</scope>
    <source>
        <strain evidence="8">ChiSxjej2B14-6234</strain>
    </source>
</reference>
<dbReference type="GO" id="GO:0005886">
    <property type="term" value="C:plasma membrane"/>
    <property type="evidence" value="ECO:0007669"/>
    <property type="project" value="TreeGrafter"/>
</dbReference>
<dbReference type="PANTHER" id="PTHR38459">
    <property type="entry name" value="PROPHAGE BACTOPRENOL-LINKED GLUCOSE TRANSLOCASE HOMOLOG"/>
    <property type="match status" value="1"/>
</dbReference>
<comment type="caution">
    <text evidence="8">The sequence shown here is derived from an EMBL/GenBank/DDBJ whole genome shotgun (WGS) entry which is preliminary data.</text>
</comment>
<accession>A0A9D0ZBU7</accession>
<feature type="transmembrane region" description="Helical" evidence="6">
    <location>
        <begin position="44"/>
        <end position="63"/>
    </location>
</feature>
<dbReference type="EMBL" id="DVFJ01000036">
    <property type="protein sequence ID" value="HIQ72535.1"/>
    <property type="molecule type" value="Genomic_DNA"/>
</dbReference>
<evidence type="ECO:0000313" key="8">
    <source>
        <dbReference type="EMBL" id="HIQ72535.1"/>
    </source>
</evidence>
<feature type="transmembrane region" description="Helical" evidence="6">
    <location>
        <begin position="83"/>
        <end position="105"/>
    </location>
</feature>
<evidence type="ECO:0000256" key="4">
    <source>
        <dbReference type="ARBA" id="ARBA00022989"/>
    </source>
</evidence>
<dbReference type="InterPro" id="IPR007267">
    <property type="entry name" value="GtrA_DPMS_TM"/>
</dbReference>
<evidence type="ECO:0000259" key="7">
    <source>
        <dbReference type="Pfam" id="PF04138"/>
    </source>
</evidence>
<comment type="subcellular location">
    <subcellularLocation>
        <location evidence="1">Membrane</location>
        <topology evidence="1">Multi-pass membrane protein</topology>
    </subcellularLocation>
</comment>
<dbReference type="InterPro" id="IPR051401">
    <property type="entry name" value="GtrA_CellWall_Glycosyl"/>
</dbReference>